<protein>
    <submittedName>
        <fullName evidence="2">Uncharacterized protein</fullName>
    </submittedName>
</protein>
<dbReference type="EMBL" id="CP117267">
    <property type="protein sequence ID" value="WFS22083.1"/>
    <property type="molecule type" value="Genomic_DNA"/>
</dbReference>
<reference evidence="2" key="1">
    <citation type="journal article" date="2019" name="Phytopathology">
        <title>A Novel Group of Rhizobium tumorigenes-Like Agrobacteria Associated with Crown Gall Disease of Rhododendron and Blueberry.</title>
        <authorList>
            <person name="Kuzmanovic N."/>
            <person name="Behrens P."/>
            <person name="Idczak E."/>
            <person name="Wagner S."/>
            <person name="Gotz M."/>
            <person name="Sproer C."/>
            <person name="Bunk B."/>
            <person name="Overmann J."/>
            <person name="Smalla K."/>
        </authorList>
    </citation>
    <scope>NUCLEOTIDE SEQUENCE</scope>
    <source>
        <strain evidence="2">Rho-6.2</strain>
    </source>
</reference>
<evidence type="ECO:0000313" key="2">
    <source>
        <dbReference type="EMBL" id="WFS22083.1"/>
    </source>
</evidence>
<sequence length="103" mass="10575">MIVKIANLFVAGSLSLCALSAPAYSAELRSATKAEIVKHLGPNAAGKTNANGFTYKEGSSKGYKVSNGSICIRSPNGSTGCAKILTDGTNFKMLTADGARGNF</sequence>
<gene>
    <name evidence="2" type="ORF">PR018_13035</name>
</gene>
<feature type="chain" id="PRO_5047077188" evidence="1">
    <location>
        <begin position="26"/>
        <end position="103"/>
    </location>
</feature>
<keyword evidence="3" id="KW-1185">Reference proteome</keyword>
<name>A0ABY8IG19_9HYPH</name>
<dbReference type="RefSeq" id="WP_142831473.1">
    <property type="nucleotide sequence ID" value="NZ_CP117267.1"/>
</dbReference>
<organism evidence="2 3">
    <name type="scientific">Rhizobium rhododendri</name>
    <dbReference type="NCBI Taxonomy" id="2506430"/>
    <lineage>
        <taxon>Bacteria</taxon>
        <taxon>Pseudomonadati</taxon>
        <taxon>Pseudomonadota</taxon>
        <taxon>Alphaproteobacteria</taxon>
        <taxon>Hyphomicrobiales</taxon>
        <taxon>Rhizobiaceae</taxon>
        <taxon>Rhizobium/Agrobacterium group</taxon>
        <taxon>Rhizobium</taxon>
    </lineage>
</organism>
<evidence type="ECO:0000256" key="1">
    <source>
        <dbReference type="SAM" id="SignalP"/>
    </source>
</evidence>
<feature type="signal peptide" evidence="1">
    <location>
        <begin position="1"/>
        <end position="25"/>
    </location>
</feature>
<keyword evidence="1" id="KW-0732">Signal</keyword>
<evidence type="ECO:0000313" key="3">
    <source>
        <dbReference type="Proteomes" id="UP000318939"/>
    </source>
</evidence>
<proteinExistence type="predicted"/>
<dbReference type="Proteomes" id="UP000318939">
    <property type="component" value="Chromosome"/>
</dbReference>
<reference evidence="2" key="2">
    <citation type="journal article" date="2023" name="MicrobiologyOpen">
        <title>Genomics of the tumorigenes clade of the family Rhizobiaceae and description of Rhizobium rhododendri sp. nov.</title>
        <authorList>
            <person name="Kuzmanovic N."/>
            <person name="diCenzo G.C."/>
            <person name="Bunk B."/>
            <person name="Sproeer C."/>
            <person name="Fruehling A."/>
            <person name="Neumann-Schaal M."/>
            <person name="Overmann J."/>
            <person name="Smalla K."/>
        </authorList>
    </citation>
    <scope>NUCLEOTIDE SEQUENCE</scope>
    <source>
        <strain evidence="2">Rho-6.2</strain>
    </source>
</reference>
<accession>A0ABY8IG19</accession>